<dbReference type="InterPro" id="IPR027417">
    <property type="entry name" value="P-loop_NTPase"/>
</dbReference>
<keyword evidence="1" id="KW-0547">Nucleotide-binding</keyword>
<evidence type="ECO:0000256" key="2">
    <source>
        <dbReference type="ARBA" id="ARBA00022840"/>
    </source>
</evidence>
<dbReference type="Pfam" id="PF00196">
    <property type="entry name" value="GerE"/>
    <property type="match status" value="1"/>
</dbReference>
<dbReference type="RefSeq" id="WP_131353400.1">
    <property type="nucleotide sequence ID" value="NZ_SJKB01000003.1"/>
</dbReference>
<accession>A0A4R0KR25</accession>
<comment type="caution">
    <text evidence="4">The sequence shown here is derived from an EMBL/GenBank/DDBJ whole genome shotgun (WGS) entry which is preliminary data.</text>
</comment>
<keyword evidence="5" id="KW-1185">Reference proteome</keyword>
<proteinExistence type="predicted"/>
<dbReference type="OrthoDB" id="3202170at2"/>
<dbReference type="CDD" id="cd06170">
    <property type="entry name" value="LuxR_C_like"/>
    <property type="match status" value="1"/>
</dbReference>
<dbReference type="PANTHER" id="PTHR16305">
    <property type="entry name" value="TESTICULAR SOLUBLE ADENYLYL CYCLASE"/>
    <property type="match status" value="1"/>
</dbReference>
<dbReference type="InterPro" id="IPR041664">
    <property type="entry name" value="AAA_16"/>
</dbReference>
<evidence type="ECO:0000313" key="5">
    <source>
        <dbReference type="Proteomes" id="UP000291144"/>
    </source>
</evidence>
<dbReference type="PANTHER" id="PTHR16305:SF35">
    <property type="entry name" value="TRANSCRIPTIONAL ACTIVATOR DOMAIN"/>
    <property type="match status" value="1"/>
</dbReference>
<dbReference type="InterPro" id="IPR016032">
    <property type="entry name" value="Sig_transdc_resp-reg_C-effctor"/>
</dbReference>
<dbReference type="Proteomes" id="UP000291144">
    <property type="component" value="Unassembled WGS sequence"/>
</dbReference>
<dbReference type="Pfam" id="PF13191">
    <property type="entry name" value="AAA_16"/>
    <property type="match status" value="1"/>
</dbReference>
<dbReference type="InterPro" id="IPR000792">
    <property type="entry name" value="Tscrpt_reg_LuxR_C"/>
</dbReference>
<keyword evidence="2" id="KW-0067">ATP-binding</keyword>
<dbReference type="AlphaFoldDB" id="A0A4R0KR25"/>
<evidence type="ECO:0000259" key="3">
    <source>
        <dbReference type="PROSITE" id="PS50043"/>
    </source>
</evidence>
<reference evidence="4 5" key="1">
    <citation type="submission" date="2019-02" db="EMBL/GenBank/DDBJ databases">
        <title>Kribbella capetownensis sp. nov. and Kribbella speibonae sp. nov., isolated from soil.</title>
        <authorList>
            <person name="Curtis S.M."/>
            <person name="Norton I."/>
            <person name="Everest G.J."/>
            <person name="Meyers P.R."/>
        </authorList>
    </citation>
    <scope>NUCLEOTIDE SEQUENCE [LARGE SCALE GENOMIC DNA]</scope>
    <source>
        <strain evidence="4 5">NRRL B-24813</strain>
    </source>
</reference>
<dbReference type="SMART" id="SM00421">
    <property type="entry name" value="HTH_LUXR"/>
    <property type="match status" value="1"/>
</dbReference>
<dbReference type="PRINTS" id="PR00038">
    <property type="entry name" value="HTHLUXR"/>
</dbReference>
<dbReference type="SUPFAM" id="SSF52540">
    <property type="entry name" value="P-loop containing nucleoside triphosphate hydrolases"/>
    <property type="match status" value="1"/>
</dbReference>
<dbReference type="GO" id="GO:0006355">
    <property type="term" value="P:regulation of DNA-templated transcription"/>
    <property type="evidence" value="ECO:0007669"/>
    <property type="project" value="InterPro"/>
</dbReference>
<dbReference type="SUPFAM" id="SSF46894">
    <property type="entry name" value="C-terminal effector domain of the bipartite response regulators"/>
    <property type="match status" value="1"/>
</dbReference>
<sequence>MLFGREPERVRLQQLVAAVEDGHPGLLVVRGEAGSGKSTLLEHAASCCADDTLILRATGGESEAELPFAGLHQLLRPLLWRTGDLLQPQADALDSAFGTTPARHADRMLVGLAALTLLSEAADEHPVLCLVDDADKLDRPSVDALWFVAGRLLAERIGLLMAARDEFLSGAPELWLTGLDEEAATSLLRARNPELTDDMVARVIEETSANPLALREVPTALSAAQRAGVEPVVGPLPLTERLQDIFSARVSELPESTQKLLLLAAAEDSGELAVILRAARFGGIEATGLDAAEAAELVRIEDDVRGARVRFRHPLVRAAVYRSATQTARFAAHTALAEALDPALDPDRRAWQLAAAAPSPDDRIADELDRCAVRALQRGGPSTAATAYEKAAWLTESEAARAQRLASAAEAADSAGHPVQAVRLADQSDQLTTDLVVHARNRRLRANLAFDRGSPVTVHRLLMTDIAAVAAADPDLSARLLVDAVKNAWFANEREWSREAIAGLRTLRLPENSSQRSAARVVLELSDRLEVMTGGRPLGLPASYDVSLVDDRTPLELVLRGGADLSLADDSGALGRAETAVRVCRAGGQLALLVLSLQILATVETITGRYRFARANAREGLELATALGQDNRSCHFQALLAWLEAVAGNEESCRKLAAEALGHARLQRIAPVVALGRWALTLLDLGLGQPVQALEQATYGDVEESEHPVVAMRQSPDLIEAAARCGRAAEVRERLEQLASWAEDNGRPSALAVSLRCQALLADDETADDLYVRALELHDEAGRGGEVRPFDRARTQLLYGEWLRRQRRRTDASAPLRAAADTFDQLGAVPWSRRANGELRATGIGGRPSRSMPLETLTPQELQVARLAGEGASNREIGAQLFLSPRTVAYHLHKIFRKLHLRSRVELGQLAAEEFADGQR</sequence>
<evidence type="ECO:0000313" key="4">
    <source>
        <dbReference type="EMBL" id="TCC62909.1"/>
    </source>
</evidence>
<dbReference type="GO" id="GO:0003677">
    <property type="term" value="F:DNA binding"/>
    <property type="evidence" value="ECO:0007669"/>
    <property type="project" value="InterPro"/>
</dbReference>
<dbReference type="GO" id="GO:0005524">
    <property type="term" value="F:ATP binding"/>
    <property type="evidence" value="ECO:0007669"/>
    <property type="project" value="UniProtKB-KW"/>
</dbReference>
<dbReference type="Gene3D" id="1.10.10.10">
    <property type="entry name" value="Winged helix-like DNA-binding domain superfamily/Winged helix DNA-binding domain"/>
    <property type="match status" value="1"/>
</dbReference>
<organism evidence="4 5">
    <name type="scientific">Kribbella pittospori</name>
    <dbReference type="NCBI Taxonomy" id="722689"/>
    <lineage>
        <taxon>Bacteria</taxon>
        <taxon>Bacillati</taxon>
        <taxon>Actinomycetota</taxon>
        <taxon>Actinomycetes</taxon>
        <taxon>Propionibacteriales</taxon>
        <taxon>Kribbellaceae</taxon>
        <taxon>Kribbella</taxon>
    </lineage>
</organism>
<dbReference type="PROSITE" id="PS50043">
    <property type="entry name" value="HTH_LUXR_2"/>
    <property type="match status" value="1"/>
</dbReference>
<protein>
    <submittedName>
        <fullName evidence="4">Helix-turn-helix transcriptional regulator</fullName>
    </submittedName>
</protein>
<dbReference type="GO" id="GO:0004016">
    <property type="term" value="F:adenylate cyclase activity"/>
    <property type="evidence" value="ECO:0007669"/>
    <property type="project" value="TreeGrafter"/>
</dbReference>
<dbReference type="EMBL" id="SJKB01000003">
    <property type="protein sequence ID" value="TCC62909.1"/>
    <property type="molecule type" value="Genomic_DNA"/>
</dbReference>
<gene>
    <name evidence="4" type="ORF">E0H73_10430</name>
</gene>
<dbReference type="GO" id="GO:0005737">
    <property type="term" value="C:cytoplasm"/>
    <property type="evidence" value="ECO:0007669"/>
    <property type="project" value="TreeGrafter"/>
</dbReference>
<name>A0A4R0KR25_9ACTN</name>
<dbReference type="InterPro" id="IPR036388">
    <property type="entry name" value="WH-like_DNA-bd_sf"/>
</dbReference>
<feature type="domain" description="HTH luxR-type" evidence="3">
    <location>
        <begin position="850"/>
        <end position="915"/>
    </location>
</feature>
<evidence type="ECO:0000256" key="1">
    <source>
        <dbReference type="ARBA" id="ARBA00022741"/>
    </source>
</evidence>